<keyword evidence="1" id="KW-1185">Reference proteome</keyword>
<reference evidence="2" key="1">
    <citation type="submission" date="2025-08" db="UniProtKB">
        <authorList>
            <consortium name="RefSeq"/>
        </authorList>
    </citation>
    <scope>IDENTIFICATION</scope>
</reference>
<dbReference type="KEGG" id="pavi:110763571"/>
<proteinExistence type="predicted"/>
<evidence type="ECO:0000313" key="1">
    <source>
        <dbReference type="Proteomes" id="UP000515124"/>
    </source>
</evidence>
<dbReference type="InterPro" id="IPR004158">
    <property type="entry name" value="DUF247_pln"/>
</dbReference>
<organism evidence="1 2">
    <name type="scientific">Prunus avium</name>
    <name type="common">Cherry</name>
    <name type="synonym">Cerasus avium</name>
    <dbReference type="NCBI Taxonomy" id="42229"/>
    <lineage>
        <taxon>Eukaryota</taxon>
        <taxon>Viridiplantae</taxon>
        <taxon>Streptophyta</taxon>
        <taxon>Embryophyta</taxon>
        <taxon>Tracheophyta</taxon>
        <taxon>Spermatophyta</taxon>
        <taxon>Magnoliopsida</taxon>
        <taxon>eudicotyledons</taxon>
        <taxon>Gunneridae</taxon>
        <taxon>Pentapetalae</taxon>
        <taxon>rosids</taxon>
        <taxon>fabids</taxon>
        <taxon>Rosales</taxon>
        <taxon>Rosaceae</taxon>
        <taxon>Amygdaloideae</taxon>
        <taxon>Amygdaleae</taxon>
        <taxon>Prunus</taxon>
    </lineage>
</organism>
<evidence type="ECO:0000313" key="2">
    <source>
        <dbReference type="RefSeq" id="XP_021822073.1"/>
    </source>
</evidence>
<accession>A0A6P5T4I1</accession>
<name>A0A6P5T4I1_PRUAV</name>
<dbReference type="RefSeq" id="XP_021822073.1">
    <property type="nucleotide sequence ID" value="XM_021966381.1"/>
</dbReference>
<dbReference type="GeneID" id="110763571"/>
<gene>
    <name evidence="2" type="primary">LOC110763571</name>
</gene>
<dbReference type="PANTHER" id="PTHR31170">
    <property type="entry name" value="BNAC04G53230D PROTEIN"/>
    <property type="match status" value="1"/>
</dbReference>
<protein>
    <submittedName>
        <fullName evidence="2">UPF0481 protein At3g47200-like</fullName>
    </submittedName>
</protein>
<sequence>MAIETECSADRTFIVGEDTLLLEALKEKMRRNPGPTISPLPPASCIFKVPEALRRHNPKAYEPHVVSIGPFHRGRDHEKLQRVETSKQWYLDTLLTRMDISLENFIESINNETKKGIIEFEKRAREFYAEPLDHLKEKEFMEIMILDGCFVIQLLWKIVHGKEDDDDPILNMDCMFQYVCHDLLLLENQIPWFVLSCLYRLTLGKIYGGPPFSVVLLSAFRSQNSLEKHINSYFQHLKEEWVNNDRVDESRFLHILDLIRTSVVFAFKPFEPSSRNNKKCLWWFAEKEEKEIGPKIPAATALSEAGVKFRRGSDNNLMNIEFKSGVLKIPELAVAELTEPLLRNLIAFEQCCRGQSHQITSYAVFMDKLISSEKDIKLLSKEKILANWLNVEDGSKFFNTLYIDTTLKNFQYDKLCAQVNKYYHVKWNTYLEQLRRYHCSSPWKVIALTVGILILDLQNIAVHPSCSALNIILISEMSMN</sequence>
<dbReference type="Pfam" id="PF03140">
    <property type="entry name" value="DUF247"/>
    <property type="match status" value="1"/>
</dbReference>
<dbReference type="PANTHER" id="PTHR31170:SF17">
    <property type="match status" value="1"/>
</dbReference>
<dbReference type="AlphaFoldDB" id="A0A6P5T4I1"/>
<dbReference type="Proteomes" id="UP000515124">
    <property type="component" value="Unplaced"/>
</dbReference>